<comment type="caution">
    <text evidence="5">The sequence shown here is derived from an EMBL/GenBank/DDBJ whole genome shotgun (WGS) entry which is preliminary data.</text>
</comment>
<evidence type="ECO:0000256" key="1">
    <source>
        <dbReference type="ARBA" id="ARBA00004123"/>
    </source>
</evidence>
<gene>
    <name evidence="5" type="ORF">PGLA1383_LOCUS12386</name>
</gene>
<sequence>VDQDNSLIAAIVIRRARADGIGVEEAMAKMAKEGNFTKLFKVGQLHDCGHGRAVGGKLQSPLMNHSYGTDASYGLVSTPALVPGEAGLSPLMTYGQIASTPRLIEEEDRGPRFQMGQVSGRELAAEKLIRGATQRQRKSQQNSKKERLKALGLTPSEKLTPGSVRHTPTSMSSNVTPMSPIGQLLHRAQKMAQQGGRLQIGRHSPAPLVTPTTPLRSRSVSVSAEPSAKRPRFDK</sequence>
<dbReference type="InterPro" id="IPR019148">
    <property type="entry name" value="Nuclear_protein_DGCR14_ESS-2"/>
</dbReference>
<comment type="similarity">
    <text evidence="2">Belongs to the ESS2 family.</text>
</comment>
<evidence type="ECO:0000313" key="5">
    <source>
        <dbReference type="EMBL" id="CAE8593800.1"/>
    </source>
</evidence>
<dbReference type="Proteomes" id="UP000654075">
    <property type="component" value="Unassembled WGS sequence"/>
</dbReference>
<dbReference type="PANTHER" id="PTHR12940">
    <property type="entry name" value="ES-2 PROTEIN - RELATED"/>
    <property type="match status" value="1"/>
</dbReference>
<proteinExistence type="inferred from homology"/>
<protein>
    <submittedName>
        <fullName evidence="5">Uncharacterized protein</fullName>
    </submittedName>
</protein>
<feature type="compositionally biased region" description="Polar residues" evidence="4">
    <location>
        <begin position="210"/>
        <end position="224"/>
    </location>
</feature>
<feature type="region of interest" description="Disordered" evidence="4">
    <location>
        <begin position="191"/>
        <end position="235"/>
    </location>
</feature>
<dbReference type="AlphaFoldDB" id="A0A813DWF2"/>
<comment type="subcellular location">
    <subcellularLocation>
        <location evidence="1">Nucleus</location>
    </subcellularLocation>
</comment>
<dbReference type="GO" id="GO:0071013">
    <property type="term" value="C:catalytic step 2 spliceosome"/>
    <property type="evidence" value="ECO:0007669"/>
    <property type="project" value="TreeGrafter"/>
</dbReference>
<dbReference type="OrthoDB" id="414688at2759"/>
<dbReference type="EMBL" id="CAJNNV010006581">
    <property type="protein sequence ID" value="CAE8593800.1"/>
    <property type="molecule type" value="Genomic_DNA"/>
</dbReference>
<dbReference type="PANTHER" id="PTHR12940:SF0">
    <property type="entry name" value="SPLICING FACTOR ESS-2 HOMOLOG"/>
    <property type="match status" value="1"/>
</dbReference>
<evidence type="ECO:0000256" key="3">
    <source>
        <dbReference type="ARBA" id="ARBA00023242"/>
    </source>
</evidence>
<dbReference type="Pfam" id="PF09751">
    <property type="entry name" value="Es2"/>
    <property type="match status" value="1"/>
</dbReference>
<feature type="region of interest" description="Disordered" evidence="4">
    <location>
        <begin position="130"/>
        <end position="176"/>
    </location>
</feature>
<organism evidence="5 6">
    <name type="scientific">Polarella glacialis</name>
    <name type="common">Dinoflagellate</name>
    <dbReference type="NCBI Taxonomy" id="89957"/>
    <lineage>
        <taxon>Eukaryota</taxon>
        <taxon>Sar</taxon>
        <taxon>Alveolata</taxon>
        <taxon>Dinophyceae</taxon>
        <taxon>Suessiales</taxon>
        <taxon>Suessiaceae</taxon>
        <taxon>Polarella</taxon>
    </lineage>
</organism>
<evidence type="ECO:0000313" key="6">
    <source>
        <dbReference type="Proteomes" id="UP000654075"/>
    </source>
</evidence>
<evidence type="ECO:0000256" key="2">
    <source>
        <dbReference type="ARBA" id="ARBA00009072"/>
    </source>
</evidence>
<feature type="non-terminal residue" evidence="5">
    <location>
        <position position="1"/>
    </location>
</feature>
<reference evidence="5" key="1">
    <citation type="submission" date="2021-02" db="EMBL/GenBank/DDBJ databases">
        <authorList>
            <person name="Dougan E. K."/>
            <person name="Rhodes N."/>
            <person name="Thang M."/>
            <person name="Chan C."/>
        </authorList>
    </citation>
    <scope>NUCLEOTIDE SEQUENCE</scope>
</reference>
<keyword evidence="3" id="KW-0539">Nucleus</keyword>
<keyword evidence="6" id="KW-1185">Reference proteome</keyword>
<name>A0A813DWF2_POLGL</name>
<feature type="compositionally biased region" description="Polar residues" evidence="4">
    <location>
        <begin position="166"/>
        <end position="176"/>
    </location>
</feature>
<evidence type="ECO:0000256" key="4">
    <source>
        <dbReference type="SAM" id="MobiDB-lite"/>
    </source>
</evidence>
<accession>A0A813DWF2</accession>
<feature type="non-terminal residue" evidence="5">
    <location>
        <position position="235"/>
    </location>
</feature>